<dbReference type="InterPro" id="IPR036188">
    <property type="entry name" value="FAD/NAD-bd_sf"/>
</dbReference>
<dbReference type="InterPro" id="IPR023753">
    <property type="entry name" value="FAD/NAD-binding_dom"/>
</dbReference>
<feature type="domain" description="Pyridine nucleotide-disulphide oxidoreductase dimerisation" evidence="7">
    <location>
        <begin position="320"/>
        <end position="417"/>
    </location>
</feature>
<dbReference type="InterPro" id="IPR050260">
    <property type="entry name" value="FAD-bd_OxRdtase"/>
</dbReference>
<dbReference type="InterPro" id="IPR004099">
    <property type="entry name" value="Pyr_nucl-diS_OxRdtase_dimer"/>
</dbReference>
<feature type="domain" description="FAD/NAD(P)-binding" evidence="8">
    <location>
        <begin position="2"/>
        <end position="276"/>
    </location>
</feature>
<evidence type="ECO:0000256" key="3">
    <source>
        <dbReference type="ARBA" id="ARBA00022630"/>
    </source>
</evidence>
<dbReference type="Gene3D" id="3.50.50.60">
    <property type="entry name" value="FAD/NAD(P)-binding domain"/>
    <property type="match status" value="2"/>
</dbReference>
<dbReference type="OrthoDB" id="9784009at2"/>
<dbReference type="PRINTS" id="PR00368">
    <property type="entry name" value="FADPNR"/>
</dbReference>
<dbReference type="PANTHER" id="PTHR43429:SF1">
    <property type="entry name" value="NAD(P)H SULFUR OXIDOREDUCTASE (COA-DEPENDENT)"/>
    <property type="match status" value="1"/>
</dbReference>
<evidence type="ECO:0000256" key="4">
    <source>
        <dbReference type="ARBA" id="ARBA00022827"/>
    </source>
</evidence>
<proteinExistence type="inferred from homology"/>
<organism evidence="9">
    <name type="scientific">Solibacter usitatus (strain Ellin6076)</name>
    <dbReference type="NCBI Taxonomy" id="234267"/>
    <lineage>
        <taxon>Bacteria</taxon>
        <taxon>Pseudomonadati</taxon>
        <taxon>Acidobacteriota</taxon>
        <taxon>Terriglobia</taxon>
        <taxon>Bryobacterales</taxon>
        <taxon>Solibacteraceae</taxon>
        <taxon>Candidatus Solibacter</taxon>
    </lineage>
</organism>
<evidence type="ECO:0000256" key="5">
    <source>
        <dbReference type="ARBA" id="ARBA00023002"/>
    </source>
</evidence>
<dbReference type="PANTHER" id="PTHR43429">
    <property type="entry name" value="PYRIDINE NUCLEOTIDE-DISULFIDE OXIDOREDUCTASE DOMAIN-CONTAINING"/>
    <property type="match status" value="1"/>
</dbReference>
<sequence length="433" mass="46405" precursor="true">MALVVIGGTAAGMSAAARARRIDPRLEIIVLEKGPVISLGACGLPYFVEGKIREAKDLTVFTPERFRKERNVDVRTGARVISIAHPRREVLLESGARVAYEKLVIATGARSESLGIAGDTQEHVFHMQTLEDAQRMRGFVRERKPKRAVVVGAGYIGVEAADALRRNGLQVTILEFSPYALLRADDAFTAEVRKQLERHRVELKTGVRVTAIEPDSIAGVPCDMVVIAAGFRPAATLAADAGVELGRSGAIRTDDRMETNVRGIFAAGDCAEVQHLVSGRPTWIPLGTTANKCGRVAGANAAGARERFPGIVGTSIVGIFGMGFATTGFSAAEARAEGFTPVTARIEALSRPRYYQGVKTIVELVADKATRRLLGGSIIGEDGTAGRINVLATALTARLRVDDFEQLDLAYSPPFAPVWDPVLIAAQQLIKEL</sequence>
<dbReference type="SUPFAM" id="SSF51905">
    <property type="entry name" value="FAD/NAD(P)-binding domain"/>
    <property type="match status" value="2"/>
</dbReference>
<protein>
    <submittedName>
        <fullName evidence="9">FAD-dependent pyridine nucleotide-disulphide oxidoreductase</fullName>
    </submittedName>
</protein>
<evidence type="ECO:0000313" key="9">
    <source>
        <dbReference type="EMBL" id="ABJ84851.1"/>
    </source>
</evidence>
<accession>Q01ZR4</accession>
<dbReference type="eggNOG" id="COG0446">
    <property type="taxonomic scope" value="Bacteria"/>
</dbReference>
<dbReference type="HOGENOM" id="CLU_003291_1_3_0"/>
<keyword evidence="3" id="KW-0285">Flavoprotein</keyword>
<comment type="similarity">
    <text evidence="2">Belongs to the class-III pyridine nucleotide-disulfide oxidoreductase family.</text>
</comment>
<dbReference type="GO" id="GO:0016491">
    <property type="term" value="F:oxidoreductase activity"/>
    <property type="evidence" value="ECO:0007669"/>
    <property type="project" value="UniProtKB-KW"/>
</dbReference>
<reference evidence="9" key="1">
    <citation type="submission" date="2006-10" db="EMBL/GenBank/DDBJ databases">
        <title>Complete sequence of Solibacter usitatus Ellin6076.</title>
        <authorList>
            <consortium name="US DOE Joint Genome Institute"/>
            <person name="Copeland A."/>
            <person name="Lucas S."/>
            <person name="Lapidus A."/>
            <person name="Barry K."/>
            <person name="Detter J.C."/>
            <person name="Glavina del Rio T."/>
            <person name="Hammon N."/>
            <person name="Israni S."/>
            <person name="Dalin E."/>
            <person name="Tice H."/>
            <person name="Pitluck S."/>
            <person name="Thompson L.S."/>
            <person name="Brettin T."/>
            <person name="Bruce D."/>
            <person name="Han C."/>
            <person name="Tapia R."/>
            <person name="Gilna P."/>
            <person name="Schmutz J."/>
            <person name="Larimer F."/>
            <person name="Land M."/>
            <person name="Hauser L."/>
            <person name="Kyrpides N."/>
            <person name="Mikhailova N."/>
            <person name="Janssen P.H."/>
            <person name="Kuske C.R."/>
            <person name="Richardson P."/>
        </authorList>
    </citation>
    <scope>NUCLEOTIDE SEQUENCE</scope>
    <source>
        <strain evidence="9">Ellin6076</strain>
    </source>
</reference>
<dbReference type="PRINTS" id="PR00411">
    <property type="entry name" value="PNDRDTASEI"/>
</dbReference>
<dbReference type="Pfam" id="PF07992">
    <property type="entry name" value="Pyr_redox_2"/>
    <property type="match status" value="1"/>
</dbReference>
<evidence type="ECO:0000256" key="2">
    <source>
        <dbReference type="ARBA" id="ARBA00009130"/>
    </source>
</evidence>
<evidence type="ECO:0000256" key="1">
    <source>
        <dbReference type="ARBA" id="ARBA00001974"/>
    </source>
</evidence>
<dbReference type="InParanoid" id="Q01ZR4"/>
<dbReference type="Pfam" id="PF02852">
    <property type="entry name" value="Pyr_redox_dim"/>
    <property type="match status" value="1"/>
</dbReference>
<keyword evidence="4" id="KW-0274">FAD</keyword>
<dbReference type="AlphaFoldDB" id="Q01ZR4"/>
<comment type="cofactor">
    <cofactor evidence="1">
        <name>FAD</name>
        <dbReference type="ChEBI" id="CHEBI:57692"/>
    </cofactor>
</comment>
<dbReference type="STRING" id="234267.Acid_3883"/>
<name>Q01ZR4_SOLUE</name>
<evidence type="ECO:0000259" key="7">
    <source>
        <dbReference type="Pfam" id="PF02852"/>
    </source>
</evidence>
<keyword evidence="5" id="KW-0560">Oxidoreductase</keyword>
<keyword evidence="6" id="KW-0676">Redox-active center</keyword>
<dbReference type="InterPro" id="IPR016156">
    <property type="entry name" value="FAD/NAD-linked_Rdtase_dimer_sf"/>
</dbReference>
<evidence type="ECO:0000259" key="8">
    <source>
        <dbReference type="Pfam" id="PF07992"/>
    </source>
</evidence>
<dbReference type="EMBL" id="CP000473">
    <property type="protein sequence ID" value="ABJ84851.1"/>
    <property type="molecule type" value="Genomic_DNA"/>
</dbReference>
<gene>
    <name evidence="9" type="ordered locus">Acid_3883</name>
</gene>
<dbReference type="KEGG" id="sus:Acid_3883"/>
<dbReference type="SUPFAM" id="SSF55424">
    <property type="entry name" value="FAD/NAD-linked reductases, dimerisation (C-terminal) domain"/>
    <property type="match status" value="1"/>
</dbReference>
<evidence type="ECO:0000256" key="6">
    <source>
        <dbReference type="ARBA" id="ARBA00023284"/>
    </source>
</evidence>